<feature type="region of interest" description="Disordered" evidence="1">
    <location>
        <begin position="73"/>
        <end position="99"/>
    </location>
</feature>
<dbReference type="Proteomes" id="UP000657006">
    <property type="component" value="Unassembled WGS sequence"/>
</dbReference>
<sequence>MKKLWLKFKLSFKMIRLVDKFLMLFMLILLVYSAFNLFAHEEYTQDTNAIDVIVRTSAAAIFGYFLSSNFTKGSSSGITRTPYPRSDAELPPRNTAEPSIKNQIGFQTSPDASTEKPGNADFHPLPSTIPAHCDTIQVIVVSAIGGCSLLFLLILRNYVEITPEITATASQLRDFVSACIGYLVSCGKSHGE</sequence>
<feature type="transmembrane region" description="Helical" evidence="2">
    <location>
        <begin position="21"/>
        <end position="39"/>
    </location>
</feature>
<comment type="caution">
    <text evidence="3">The sequence shown here is derived from an EMBL/GenBank/DDBJ whole genome shotgun (WGS) entry which is preliminary data.</text>
</comment>
<dbReference type="RefSeq" id="WP_177717553.1">
    <property type="nucleotide sequence ID" value="NZ_JACRSQ010000014.1"/>
</dbReference>
<evidence type="ECO:0000313" key="3">
    <source>
        <dbReference type="EMBL" id="MBC8543954.1"/>
    </source>
</evidence>
<dbReference type="AlphaFoldDB" id="A0A926DUJ1"/>
<evidence type="ECO:0000256" key="1">
    <source>
        <dbReference type="SAM" id="MobiDB-lite"/>
    </source>
</evidence>
<proteinExistence type="predicted"/>
<accession>A0A926DUJ1</accession>
<name>A0A926DUJ1_9FIRM</name>
<dbReference type="EMBL" id="JACRSQ010000014">
    <property type="protein sequence ID" value="MBC8543954.1"/>
    <property type="molecule type" value="Genomic_DNA"/>
</dbReference>
<keyword evidence="2" id="KW-1133">Transmembrane helix</keyword>
<protein>
    <submittedName>
        <fullName evidence="3">Uncharacterized protein</fullName>
    </submittedName>
</protein>
<gene>
    <name evidence="3" type="ORF">H8730_10395</name>
</gene>
<reference evidence="3" key="1">
    <citation type="submission" date="2020-08" db="EMBL/GenBank/DDBJ databases">
        <title>Genome public.</title>
        <authorList>
            <person name="Liu C."/>
            <person name="Sun Q."/>
        </authorList>
    </citation>
    <scope>NUCLEOTIDE SEQUENCE</scope>
    <source>
        <strain evidence="3">NSJ-32</strain>
    </source>
</reference>
<evidence type="ECO:0000313" key="4">
    <source>
        <dbReference type="Proteomes" id="UP000657006"/>
    </source>
</evidence>
<keyword evidence="2" id="KW-0812">Transmembrane</keyword>
<evidence type="ECO:0000256" key="2">
    <source>
        <dbReference type="SAM" id="Phobius"/>
    </source>
</evidence>
<keyword evidence="2" id="KW-0472">Membrane</keyword>
<organism evidence="3 4">
    <name type="scientific">Bianquea renquensis</name>
    <dbReference type="NCBI Taxonomy" id="2763661"/>
    <lineage>
        <taxon>Bacteria</taxon>
        <taxon>Bacillati</taxon>
        <taxon>Bacillota</taxon>
        <taxon>Clostridia</taxon>
        <taxon>Eubacteriales</taxon>
        <taxon>Bianqueaceae</taxon>
        <taxon>Bianquea</taxon>
    </lineage>
</organism>
<feature type="transmembrane region" description="Helical" evidence="2">
    <location>
        <begin position="135"/>
        <end position="155"/>
    </location>
</feature>
<keyword evidence="4" id="KW-1185">Reference proteome</keyword>